<dbReference type="SUPFAM" id="SSF55785">
    <property type="entry name" value="PYP-like sensor domain (PAS domain)"/>
    <property type="match status" value="2"/>
</dbReference>
<dbReference type="Gene3D" id="3.30.450.20">
    <property type="entry name" value="PAS domain"/>
    <property type="match status" value="2"/>
</dbReference>
<proteinExistence type="predicted"/>
<dbReference type="GO" id="GO:0001222">
    <property type="term" value="F:transcription corepressor binding"/>
    <property type="evidence" value="ECO:0007669"/>
    <property type="project" value="TreeGrafter"/>
</dbReference>
<feature type="compositionally biased region" description="Polar residues" evidence="6">
    <location>
        <begin position="1053"/>
        <end position="1069"/>
    </location>
</feature>
<feature type="compositionally biased region" description="Low complexity" evidence="6">
    <location>
        <begin position="954"/>
        <end position="965"/>
    </location>
</feature>
<name>A0A979FJQ3_HYAAZ</name>
<dbReference type="InterPro" id="IPR050760">
    <property type="entry name" value="Period_circadian_regulator"/>
</dbReference>
<feature type="compositionally biased region" description="Basic and acidic residues" evidence="6">
    <location>
        <begin position="1155"/>
        <end position="1164"/>
    </location>
</feature>
<dbReference type="Pfam" id="PF14598">
    <property type="entry name" value="PAS_11"/>
    <property type="match status" value="1"/>
</dbReference>
<dbReference type="SMART" id="SM00091">
    <property type="entry name" value="PAS"/>
    <property type="match status" value="2"/>
</dbReference>
<organism evidence="8 9">
    <name type="scientific">Hyalella azteca</name>
    <name type="common">Amphipod</name>
    <dbReference type="NCBI Taxonomy" id="294128"/>
    <lineage>
        <taxon>Eukaryota</taxon>
        <taxon>Metazoa</taxon>
        <taxon>Ecdysozoa</taxon>
        <taxon>Arthropoda</taxon>
        <taxon>Crustacea</taxon>
        <taxon>Multicrustacea</taxon>
        <taxon>Malacostraca</taxon>
        <taxon>Eumalacostraca</taxon>
        <taxon>Peracarida</taxon>
        <taxon>Amphipoda</taxon>
        <taxon>Senticaudata</taxon>
        <taxon>Talitrida</taxon>
        <taxon>Talitroidea</taxon>
        <taxon>Hyalellidae</taxon>
        <taxon>Hyalella</taxon>
    </lineage>
</organism>
<feature type="compositionally biased region" description="Low complexity" evidence="6">
    <location>
        <begin position="767"/>
        <end position="783"/>
    </location>
</feature>
<dbReference type="GO" id="GO:0000976">
    <property type="term" value="F:transcription cis-regulatory region binding"/>
    <property type="evidence" value="ECO:0007669"/>
    <property type="project" value="TreeGrafter"/>
</dbReference>
<dbReference type="PANTHER" id="PTHR11269:SF16">
    <property type="entry name" value="PERIOD CIRCADIAN PROTEIN"/>
    <property type="match status" value="1"/>
</dbReference>
<dbReference type="OMA" id="SYPSCTQ"/>
<dbReference type="Proteomes" id="UP000694843">
    <property type="component" value="Unplaced"/>
</dbReference>
<dbReference type="PROSITE" id="PS50112">
    <property type="entry name" value="PAS"/>
    <property type="match status" value="2"/>
</dbReference>
<feature type="region of interest" description="Disordered" evidence="6">
    <location>
        <begin position="844"/>
        <end position="864"/>
    </location>
</feature>
<evidence type="ECO:0000256" key="5">
    <source>
        <dbReference type="ARBA" id="ARBA00040849"/>
    </source>
</evidence>
<feature type="region of interest" description="Disordered" evidence="6">
    <location>
        <begin position="949"/>
        <end position="969"/>
    </location>
</feature>
<dbReference type="InterPro" id="IPR000014">
    <property type="entry name" value="PAS"/>
</dbReference>
<feature type="region of interest" description="Disordered" evidence="6">
    <location>
        <begin position="1331"/>
        <end position="1406"/>
    </location>
</feature>
<feature type="region of interest" description="Disordered" evidence="6">
    <location>
        <begin position="815"/>
        <end position="834"/>
    </location>
</feature>
<dbReference type="KEGG" id="hazt:108669711"/>
<feature type="compositionally biased region" description="Polar residues" evidence="6">
    <location>
        <begin position="1331"/>
        <end position="1349"/>
    </location>
</feature>
<protein>
    <recommendedName>
        <fullName evidence="5">Period circadian protein</fullName>
    </recommendedName>
</protein>
<dbReference type="InterPro" id="IPR035965">
    <property type="entry name" value="PAS-like_dom_sf"/>
</dbReference>
<feature type="region of interest" description="Disordered" evidence="6">
    <location>
        <begin position="1053"/>
        <end position="1203"/>
    </location>
</feature>
<feature type="compositionally biased region" description="Basic and acidic residues" evidence="6">
    <location>
        <begin position="218"/>
        <end position="227"/>
    </location>
</feature>
<gene>
    <name evidence="9" type="primary">LOC108669711</name>
</gene>
<dbReference type="GO" id="GO:0000122">
    <property type="term" value="P:negative regulation of transcription by RNA polymerase II"/>
    <property type="evidence" value="ECO:0007669"/>
    <property type="project" value="TreeGrafter"/>
</dbReference>
<evidence type="ECO:0000256" key="3">
    <source>
        <dbReference type="ARBA" id="ARBA00023108"/>
    </source>
</evidence>
<feature type="region of interest" description="Disordered" evidence="6">
    <location>
        <begin position="155"/>
        <end position="262"/>
    </location>
</feature>
<dbReference type="InterPro" id="IPR022728">
    <property type="entry name" value="Period_circadian-like_C"/>
</dbReference>
<feature type="domain" description="PAS" evidence="7">
    <location>
        <begin position="543"/>
        <end position="586"/>
    </location>
</feature>
<evidence type="ECO:0000256" key="6">
    <source>
        <dbReference type="SAM" id="MobiDB-lite"/>
    </source>
</evidence>
<comment type="subcellular location">
    <subcellularLocation>
        <location evidence="1">Nucleus</location>
    </subcellularLocation>
</comment>
<dbReference type="GeneID" id="108669711"/>
<keyword evidence="4" id="KW-0539">Nucleus</keyword>
<reference evidence="9" key="1">
    <citation type="submission" date="2025-08" db="UniProtKB">
        <authorList>
            <consortium name="RefSeq"/>
        </authorList>
    </citation>
    <scope>IDENTIFICATION</scope>
    <source>
        <tissue evidence="9">Whole organism</tissue>
    </source>
</reference>
<dbReference type="GO" id="GO:0043153">
    <property type="term" value="P:entrainment of circadian clock by photoperiod"/>
    <property type="evidence" value="ECO:0007669"/>
    <property type="project" value="TreeGrafter"/>
</dbReference>
<dbReference type="OrthoDB" id="7788983at2759"/>
<feature type="compositionally biased region" description="Polar residues" evidence="6">
    <location>
        <begin position="57"/>
        <end position="82"/>
    </location>
</feature>
<feature type="domain" description="PAS" evidence="7">
    <location>
        <begin position="385"/>
        <end position="419"/>
    </location>
</feature>
<keyword evidence="8" id="KW-1185">Reference proteome</keyword>
<dbReference type="CDD" id="cd00130">
    <property type="entry name" value="PAS"/>
    <property type="match status" value="2"/>
</dbReference>
<sequence length="1406" mass="154339">MEMLPAPKLDKSANQSSSDGDEPTNQDGSQSPPTSQEDGATNGTIKRDPQKPENGLDPTNPNSRADQGYGSTESSFNGQSHKSGGGSLTKSRNSGSSQSSGFGDQHKKATHTTSLTSSDQENNARTLQIETQHSSDGKTQELNADLAAISCRSSSVGADKLQEGQHYSSSIPREKRTKEQKQRDFKRKKVEDSNHYQPYDGHPRPPETYSFASAATRPTEHPDKHVNDLASPPLSIQSQKDEFRDPTRSSSGPNCPKNDHGVTSKMLCLQSSNLPPSGIAKRPLESSAGTAGQQSFFSHCPASTSYTISTSCRVKNEVCDQPTAIYTHALNYIRRIKERFSSTGPVFQNPEWDHLSSNHSETIADFIKNFGSNQRGFTMVLSIRDGTVVRVSTNILDILGFPEDSVVGHSFIDFVYPRDSVHFSSKIVSGMSFFSKNSSARSESLLPPFYCRVRENKVYQASAFDLRGKNSYKPCKITLKFNDALTPAGEEPMAPISPFQLPAPDVLLAEVIPVPSFYRVPDEVINGGNFIIRHSASCNFSEYDPDAIPFLGHLPQDLTGNSIFDCYHPEDLPLLLTIYREIIREEGKPFRSDAYRFRTFNGSWVVLETEWLCFVNPWTRKIDSIIGQHKVVKGPKDISIYMEQCEGSTYSEEVCVVARNARREIIDLLSRVSLCSYNCNSAGMSQAAKGESLLSSSESPSTYSRLNFSSTMMRCVPILSTTTLIMYFSNSMPSGVNKSLYMSGYGPGSGDSIYLTRKYGSKDVTDSGSGESASGPSSASGGPRLPSYRHVPLTEEVLSRHNEEMQMLFMERQKKNSVALPGPSRQRERLSGQNLKQTKRFARMPPSQCGLKRPNSGSQSGDHRPHKFPFIEKTSAKLSDPAGLSHVNGALHVDNKLTNSSFNSGSGSRVAQVNGRTDMAVPMNPATGSQEQLQAPYYIPGHPLPAHSCGFQNSSLPSDPSTSLSQEPQLAANPHQYPIAPMIMGPHQAHFMTPQGLALPYHYMGGYPGMYIPHPPFNQTVMYGAGPLMMPNMMSNMMLPHPFVQTSVSNNTRHVSPINLNNSSRQVDNPSHVAQVGPPERSSQSLQQRNTDHHYTHNHHQQQAQHPLVHPKSPHAVVHLRKRSDSRATSVKVEPGSMRGSVASASGLLRCSMSHRPESLRSENDEPGQTDQGLSYAPHAASPPSHYSRSTSVLGEAESTASPDKLLTSVDGQHAENSCDMVMSDSSPGQESLPMLSEFSVDTSESARGLPPSCDDRPVLQDPPWLDPIEVTPQLLFRYQLHTRELGDVLRNDMLALRSLNQPALVEDQLSSLYQELEIDGEQLQLDEGITSSSGEEQLETSTKTSSDAEPTRAAKKSRSTPFLDKQAALHETEAAIPLPELRDSNVSQNSPFAPSRRSLKDQMLS</sequence>
<dbReference type="GO" id="GO:0032922">
    <property type="term" value="P:circadian regulation of gene expression"/>
    <property type="evidence" value="ECO:0007669"/>
    <property type="project" value="TreeGrafter"/>
</dbReference>
<accession>A0A979FJQ3</accession>
<keyword evidence="3" id="KW-0090">Biological rhythms</keyword>
<dbReference type="PANTHER" id="PTHR11269">
    <property type="entry name" value="PERIOD CIRCADIAN PROTEIN"/>
    <property type="match status" value="1"/>
</dbReference>
<evidence type="ECO:0000256" key="1">
    <source>
        <dbReference type="ARBA" id="ARBA00004123"/>
    </source>
</evidence>
<evidence type="ECO:0000259" key="7">
    <source>
        <dbReference type="PROSITE" id="PS50112"/>
    </source>
</evidence>
<keyword evidence="2" id="KW-0597">Phosphoprotein</keyword>
<feature type="compositionally biased region" description="Polar residues" evidence="6">
    <location>
        <begin position="111"/>
        <end position="132"/>
    </location>
</feature>
<dbReference type="GO" id="GO:0005634">
    <property type="term" value="C:nucleus"/>
    <property type="evidence" value="ECO:0007669"/>
    <property type="project" value="UniProtKB-SubCell"/>
</dbReference>
<dbReference type="Pfam" id="PF12114">
    <property type="entry name" value="Period_C"/>
    <property type="match status" value="1"/>
</dbReference>
<evidence type="ECO:0000313" key="9">
    <source>
        <dbReference type="RefSeq" id="XP_047737211.1"/>
    </source>
</evidence>
<evidence type="ECO:0000313" key="8">
    <source>
        <dbReference type="Proteomes" id="UP000694843"/>
    </source>
</evidence>
<feature type="compositionally biased region" description="Low complexity" evidence="6">
    <location>
        <begin position="91"/>
        <end position="103"/>
    </location>
</feature>
<feature type="compositionally biased region" description="Basic and acidic residues" evidence="6">
    <location>
        <begin position="172"/>
        <end position="194"/>
    </location>
</feature>
<feature type="region of interest" description="Disordered" evidence="6">
    <location>
        <begin position="764"/>
        <end position="789"/>
    </location>
</feature>
<evidence type="ECO:0000256" key="2">
    <source>
        <dbReference type="ARBA" id="ARBA00022553"/>
    </source>
</evidence>
<evidence type="ECO:0000256" key="4">
    <source>
        <dbReference type="ARBA" id="ARBA00023242"/>
    </source>
</evidence>
<dbReference type="GO" id="GO:0005737">
    <property type="term" value="C:cytoplasm"/>
    <property type="evidence" value="ECO:0007669"/>
    <property type="project" value="TreeGrafter"/>
</dbReference>
<feature type="compositionally biased region" description="Polar residues" evidence="6">
    <location>
        <begin position="25"/>
        <end position="44"/>
    </location>
</feature>
<dbReference type="RefSeq" id="XP_047737211.1">
    <property type="nucleotide sequence ID" value="XM_047881255.1"/>
</dbReference>
<feature type="region of interest" description="Disordered" evidence="6">
    <location>
        <begin position="1"/>
        <end position="141"/>
    </location>
</feature>